<dbReference type="InterPro" id="IPR000477">
    <property type="entry name" value="RT_dom"/>
</dbReference>
<dbReference type="InterPro" id="IPR053134">
    <property type="entry name" value="RNA-dir_DNA_polymerase"/>
</dbReference>
<sequence>MRSGNLWKSLMTAGFIQPSTSPFSSPILLVRKKDNSWRMCIDYRALNKITIADKYLIPNIDELLDELYSATVFSKLDLRSGQSNPLIVDSLLKTIRLSIHLIVYNEELAIPEQTAIGKGISNPLMAGSLPKTTKPT</sequence>
<name>A0ABQ4ZKD5_9ASTR</name>
<evidence type="ECO:0000259" key="1">
    <source>
        <dbReference type="Pfam" id="PF00078"/>
    </source>
</evidence>
<accession>A0ABQ4ZKD5</accession>
<proteinExistence type="predicted"/>
<comment type="caution">
    <text evidence="2">The sequence shown here is derived from an EMBL/GenBank/DDBJ whole genome shotgun (WGS) entry which is preliminary data.</text>
</comment>
<organism evidence="2 3">
    <name type="scientific">Tanacetum coccineum</name>
    <dbReference type="NCBI Taxonomy" id="301880"/>
    <lineage>
        <taxon>Eukaryota</taxon>
        <taxon>Viridiplantae</taxon>
        <taxon>Streptophyta</taxon>
        <taxon>Embryophyta</taxon>
        <taxon>Tracheophyta</taxon>
        <taxon>Spermatophyta</taxon>
        <taxon>Magnoliopsida</taxon>
        <taxon>eudicotyledons</taxon>
        <taxon>Gunneridae</taxon>
        <taxon>Pentapetalae</taxon>
        <taxon>asterids</taxon>
        <taxon>campanulids</taxon>
        <taxon>Asterales</taxon>
        <taxon>Asteraceae</taxon>
        <taxon>Asteroideae</taxon>
        <taxon>Anthemideae</taxon>
        <taxon>Anthemidinae</taxon>
        <taxon>Tanacetum</taxon>
    </lineage>
</organism>
<dbReference type="PANTHER" id="PTHR24559:SF450">
    <property type="entry name" value="RNA-DIRECTED DNA POLYMERASE HOMOLOG"/>
    <property type="match status" value="1"/>
</dbReference>
<keyword evidence="3" id="KW-1185">Reference proteome</keyword>
<dbReference type="Gene3D" id="3.30.70.270">
    <property type="match status" value="1"/>
</dbReference>
<evidence type="ECO:0000313" key="3">
    <source>
        <dbReference type="Proteomes" id="UP001151760"/>
    </source>
</evidence>
<dbReference type="Pfam" id="PF00078">
    <property type="entry name" value="RVT_1"/>
    <property type="match status" value="1"/>
</dbReference>
<gene>
    <name evidence="2" type="ORF">Tco_0772968</name>
</gene>
<dbReference type="InterPro" id="IPR043128">
    <property type="entry name" value="Rev_trsase/Diguanyl_cyclase"/>
</dbReference>
<feature type="domain" description="Reverse transcriptase" evidence="1">
    <location>
        <begin position="30"/>
        <end position="81"/>
    </location>
</feature>
<dbReference type="SUPFAM" id="SSF56672">
    <property type="entry name" value="DNA/RNA polymerases"/>
    <property type="match status" value="1"/>
</dbReference>
<dbReference type="InterPro" id="IPR043502">
    <property type="entry name" value="DNA/RNA_pol_sf"/>
</dbReference>
<evidence type="ECO:0000313" key="2">
    <source>
        <dbReference type="EMBL" id="GJS90332.1"/>
    </source>
</evidence>
<dbReference type="Gene3D" id="3.10.10.10">
    <property type="entry name" value="HIV Type 1 Reverse Transcriptase, subunit A, domain 1"/>
    <property type="match status" value="1"/>
</dbReference>
<reference evidence="2" key="1">
    <citation type="journal article" date="2022" name="Int. J. Mol. Sci.">
        <title>Draft Genome of Tanacetum Coccineum: Genomic Comparison of Closely Related Tanacetum-Family Plants.</title>
        <authorList>
            <person name="Yamashiro T."/>
            <person name="Shiraishi A."/>
            <person name="Nakayama K."/>
            <person name="Satake H."/>
        </authorList>
    </citation>
    <scope>NUCLEOTIDE SEQUENCE</scope>
</reference>
<reference evidence="2" key="2">
    <citation type="submission" date="2022-01" db="EMBL/GenBank/DDBJ databases">
        <authorList>
            <person name="Yamashiro T."/>
            <person name="Shiraishi A."/>
            <person name="Satake H."/>
            <person name="Nakayama K."/>
        </authorList>
    </citation>
    <scope>NUCLEOTIDE SEQUENCE</scope>
</reference>
<dbReference type="PANTHER" id="PTHR24559">
    <property type="entry name" value="TRANSPOSON TY3-I GAG-POL POLYPROTEIN"/>
    <property type="match status" value="1"/>
</dbReference>
<dbReference type="CDD" id="cd01647">
    <property type="entry name" value="RT_LTR"/>
    <property type="match status" value="1"/>
</dbReference>
<protein>
    <recommendedName>
        <fullName evidence="1">Reverse transcriptase domain-containing protein</fullName>
    </recommendedName>
</protein>
<dbReference type="EMBL" id="BQNB010011419">
    <property type="protein sequence ID" value="GJS90332.1"/>
    <property type="molecule type" value="Genomic_DNA"/>
</dbReference>
<dbReference type="Proteomes" id="UP001151760">
    <property type="component" value="Unassembled WGS sequence"/>
</dbReference>